<accession>A0A660L4H5</accession>
<evidence type="ECO:0000313" key="6">
    <source>
        <dbReference type="Proteomes" id="UP000267019"/>
    </source>
</evidence>
<protein>
    <submittedName>
        <fullName evidence="5">Methyltransferase family protein</fullName>
    </submittedName>
</protein>
<dbReference type="PANTHER" id="PTHR43464:SF19">
    <property type="entry name" value="UBIQUINONE BIOSYNTHESIS O-METHYLTRANSFERASE, MITOCHONDRIAL"/>
    <property type="match status" value="1"/>
</dbReference>
<organism evidence="5 6">
    <name type="scientific">Brockia lithotrophica</name>
    <dbReference type="NCBI Taxonomy" id="933949"/>
    <lineage>
        <taxon>Bacteria</taxon>
        <taxon>Bacillati</taxon>
        <taxon>Bacillota</taxon>
        <taxon>Bacilli</taxon>
        <taxon>Bacillales</taxon>
        <taxon>Bacillales Family X. Incertae Sedis</taxon>
        <taxon>Brockia</taxon>
    </lineage>
</organism>
<keyword evidence="1 5" id="KW-0489">Methyltransferase</keyword>
<evidence type="ECO:0000256" key="1">
    <source>
        <dbReference type="ARBA" id="ARBA00022603"/>
    </source>
</evidence>
<gene>
    <name evidence="5" type="ORF">C7438_0494</name>
</gene>
<reference evidence="5 6" key="1">
    <citation type="submission" date="2018-10" db="EMBL/GenBank/DDBJ databases">
        <title>Genomic Encyclopedia of Type Strains, Phase IV (KMG-IV): sequencing the most valuable type-strain genomes for metagenomic binning, comparative biology and taxonomic classification.</title>
        <authorList>
            <person name="Goeker M."/>
        </authorList>
    </citation>
    <scope>NUCLEOTIDE SEQUENCE [LARGE SCALE GENOMIC DNA]</scope>
    <source>
        <strain evidence="5 6">DSM 22653</strain>
    </source>
</reference>
<keyword evidence="2 5" id="KW-0808">Transferase</keyword>
<evidence type="ECO:0000313" key="5">
    <source>
        <dbReference type="EMBL" id="RKQ88847.1"/>
    </source>
</evidence>
<dbReference type="Proteomes" id="UP000267019">
    <property type="component" value="Unassembled WGS sequence"/>
</dbReference>
<dbReference type="RefSeq" id="WP_170143500.1">
    <property type="nucleotide sequence ID" value="NZ_RBIJ01000001.1"/>
</dbReference>
<dbReference type="GO" id="GO:0008168">
    <property type="term" value="F:methyltransferase activity"/>
    <property type="evidence" value="ECO:0007669"/>
    <property type="project" value="UniProtKB-KW"/>
</dbReference>
<dbReference type="InterPro" id="IPR029063">
    <property type="entry name" value="SAM-dependent_MTases_sf"/>
</dbReference>
<name>A0A660L4H5_9BACL</name>
<dbReference type="Pfam" id="PF13649">
    <property type="entry name" value="Methyltransf_25"/>
    <property type="match status" value="1"/>
</dbReference>
<evidence type="ECO:0000256" key="2">
    <source>
        <dbReference type="ARBA" id="ARBA00022679"/>
    </source>
</evidence>
<feature type="domain" description="Methyltransferase" evidence="4">
    <location>
        <begin position="63"/>
        <end position="157"/>
    </location>
</feature>
<dbReference type="CDD" id="cd02440">
    <property type="entry name" value="AdoMet_MTases"/>
    <property type="match status" value="1"/>
</dbReference>
<dbReference type="InterPro" id="IPR041698">
    <property type="entry name" value="Methyltransf_25"/>
</dbReference>
<keyword evidence="6" id="KW-1185">Reference proteome</keyword>
<proteinExistence type="predicted"/>
<evidence type="ECO:0000256" key="3">
    <source>
        <dbReference type="ARBA" id="ARBA00022691"/>
    </source>
</evidence>
<keyword evidence="3" id="KW-0949">S-adenosyl-L-methionine</keyword>
<dbReference type="GO" id="GO:0032259">
    <property type="term" value="P:methylation"/>
    <property type="evidence" value="ECO:0007669"/>
    <property type="project" value="UniProtKB-KW"/>
</dbReference>
<dbReference type="Gene3D" id="3.40.50.150">
    <property type="entry name" value="Vaccinia Virus protein VP39"/>
    <property type="match status" value="1"/>
</dbReference>
<dbReference type="SUPFAM" id="SSF53335">
    <property type="entry name" value="S-adenosyl-L-methionine-dependent methyltransferases"/>
    <property type="match status" value="1"/>
</dbReference>
<dbReference type="EMBL" id="RBIJ01000001">
    <property type="protein sequence ID" value="RKQ88847.1"/>
    <property type="molecule type" value="Genomic_DNA"/>
</dbReference>
<evidence type="ECO:0000259" key="4">
    <source>
        <dbReference type="Pfam" id="PF13649"/>
    </source>
</evidence>
<dbReference type="AlphaFoldDB" id="A0A660L4H5"/>
<dbReference type="PANTHER" id="PTHR43464">
    <property type="entry name" value="METHYLTRANSFERASE"/>
    <property type="match status" value="1"/>
</dbReference>
<comment type="caution">
    <text evidence="5">The sequence shown here is derived from an EMBL/GenBank/DDBJ whole genome shotgun (WGS) entry which is preliminary data.</text>
</comment>
<sequence length="230" mass="26525">MDPFEREARRIRLAYEEYARDLTYAGKWSLDNPGNRAIVEERESLLRQMLREHGFWPLTPFRILDVGCGTGTTLARVAEWGARPENLVGIDLLPERIAQARKRHPDIAFYVGNAAEAPFPPESFDLVFVFTVFSSIFDDRLAHAVARKIWHVLASGGAVVWYDLRYPNPFNRKVRPITRSKIRELFPEAHADLRPATLIPPVARHFPALYPYLARIRPLKGHYLGILRKR</sequence>